<keyword evidence="1" id="KW-1133">Transmembrane helix</keyword>
<organism evidence="2 3">
    <name type="scientific">Suillus luteus UH-Slu-Lm8-n1</name>
    <dbReference type="NCBI Taxonomy" id="930992"/>
    <lineage>
        <taxon>Eukaryota</taxon>
        <taxon>Fungi</taxon>
        <taxon>Dikarya</taxon>
        <taxon>Basidiomycota</taxon>
        <taxon>Agaricomycotina</taxon>
        <taxon>Agaricomycetes</taxon>
        <taxon>Agaricomycetidae</taxon>
        <taxon>Boletales</taxon>
        <taxon>Suillineae</taxon>
        <taxon>Suillaceae</taxon>
        <taxon>Suillus</taxon>
    </lineage>
</organism>
<dbReference type="AlphaFoldDB" id="A0A0D0AM98"/>
<dbReference type="OrthoDB" id="2705927at2759"/>
<keyword evidence="3" id="KW-1185">Reference proteome</keyword>
<feature type="transmembrane region" description="Helical" evidence="1">
    <location>
        <begin position="36"/>
        <end position="57"/>
    </location>
</feature>
<evidence type="ECO:0000313" key="2">
    <source>
        <dbReference type="EMBL" id="KIK33108.1"/>
    </source>
</evidence>
<keyword evidence="1" id="KW-0812">Transmembrane</keyword>
<dbReference type="HOGENOM" id="CLU_2929220_0_0_1"/>
<evidence type="ECO:0000313" key="3">
    <source>
        <dbReference type="Proteomes" id="UP000054485"/>
    </source>
</evidence>
<dbReference type="Proteomes" id="UP000054485">
    <property type="component" value="Unassembled WGS sequence"/>
</dbReference>
<protein>
    <submittedName>
        <fullName evidence="2">Uncharacterized protein</fullName>
    </submittedName>
</protein>
<dbReference type="InParanoid" id="A0A0D0AM98"/>
<gene>
    <name evidence="2" type="ORF">CY34DRAFT_813842</name>
</gene>
<name>A0A0D0AM98_9AGAM</name>
<reference evidence="2 3" key="1">
    <citation type="submission" date="2014-04" db="EMBL/GenBank/DDBJ databases">
        <authorList>
            <consortium name="DOE Joint Genome Institute"/>
            <person name="Kuo A."/>
            <person name="Ruytinx J."/>
            <person name="Rineau F."/>
            <person name="Colpaert J."/>
            <person name="Kohler A."/>
            <person name="Nagy L.G."/>
            <person name="Floudas D."/>
            <person name="Copeland A."/>
            <person name="Barry K.W."/>
            <person name="Cichocki N."/>
            <person name="Veneault-Fourrey C."/>
            <person name="LaButti K."/>
            <person name="Lindquist E.A."/>
            <person name="Lipzen A."/>
            <person name="Lundell T."/>
            <person name="Morin E."/>
            <person name="Murat C."/>
            <person name="Sun H."/>
            <person name="Tunlid A."/>
            <person name="Henrissat B."/>
            <person name="Grigoriev I.V."/>
            <person name="Hibbett D.S."/>
            <person name="Martin F."/>
            <person name="Nordberg H.P."/>
            <person name="Cantor M.N."/>
            <person name="Hua S.X."/>
        </authorList>
    </citation>
    <scope>NUCLEOTIDE SEQUENCE [LARGE SCALE GENOMIC DNA]</scope>
    <source>
        <strain evidence="2 3">UH-Slu-Lm8-n1</strain>
    </source>
</reference>
<evidence type="ECO:0000256" key="1">
    <source>
        <dbReference type="SAM" id="Phobius"/>
    </source>
</evidence>
<sequence length="61" mass="7249">MITTFYRSFYRSSTDSNRLSEIQGIRCCFYYLDTRFFLFLSTSVCIAVPMVSFKTLFSYSH</sequence>
<accession>A0A0D0AM98</accession>
<feature type="non-terminal residue" evidence="2">
    <location>
        <position position="61"/>
    </location>
</feature>
<reference evidence="3" key="2">
    <citation type="submission" date="2015-01" db="EMBL/GenBank/DDBJ databases">
        <title>Evolutionary Origins and Diversification of the Mycorrhizal Mutualists.</title>
        <authorList>
            <consortium name="DOE Joint Genome Institute"/>
            <consortium name="Mycorrhizal Genomics Consortium"/>
            <person name="Kohler A."/>
            <person name="Kuo A."/>
            <person name="Nagy L.G."/>
            <person name="Floudas D."/>
            <person name="Copeland A."/>
            <person name="Barry K.W."/>
            <person name="Cichocki N."/>
            <person name="Veneault-Fourrey C."/>
            <person name="LaButti K."/>
            <person name="Lindquist E.A."/>
            <person name="Lipzen A."/>
            <person name="Lundell T."/>
            <person name="Morin E."/>
            <person name="Murat C."/>
            <person name="Riley R."/>
            <person name="Ohm R."/>
            <person name="Sun H."/>
            <person name="Tunlid A."/>
            <person name="Henrissat B."/>
            <person name="Grigoriev I.V."/>
            <person name="Hibbett D.S."/>
            <person name="Martin F."/>
        </authorList>
    </citation>
    <scope>NUCLEOTIDE SEQUENCE [LARGE SCALE GENOMIC DNA]</scope>
    <source>
        <strain evidence="3">UH-Slu-Lm8-n1</strain>
    </source>
</reference>
<dbReference type="EMBL" id="KN836023">
    <property type="protein sequence ID" value="KIK33108.1"/>
    <property type="molecule type" value="Genomic_DNA"/>
</dbReference>
<proteinExistence type="predicted"/>
<keyword evidence="1" id="KW-0472">Membrane</keyword>